<dbReference type="EC" id="3.4.17.4" evidence="6"/>
<dbReference type="GO" id="GO:0000328">
    <property type="term" value="C:fungal-type vacuole lumen"/>
    <property type="evidence" value="ECO:0007669"/>
    <property type="project" value="TreeGrafter"/>
</dbReference>
<comment type="caution">
    <text evidence="6">The sequence shown here is derived from an EMBL/GenBank/DDBJ whole genome shotgun (WGS) entry which is preliminary data.</text>
</comment>
<dbReference type="InterPro" id="IPR047177">
    <property type="entry name" value="Pept_M20A"/>
</dbReference>
<dbReference type="SUPFAM" id="SSF53187">
    <property type="entry name" value="Zn-dependent exopeptidases"/>
    <property type="match status" value="1"/>
</dbReference>
<evidence type="ECO:0000256" key="4">
    <source>
        <dbReference type="ARBA" id="ARBA00022801"/>
    </source>
</evidence>
<dbReference type="InterPro" id="IPR001261">
    <property type="entry name" value="ArgE/DapE_CS"/>
</dbReference>
<dbReference type="Gene3D" id="3.40.630.10">
    <property type="entry name" value="Zn peptidases"/>
    <property type="match status" value="1"/>
</dbReference>
<dbReference type="Pfam" id="PF01546">
    <property type="entry name" value="Peptidase_M20"/>
    <property type="match status" value="1"/>
</dbReference>
<dbReference type="PANTHER" id="PTHR45962:SF1">
    <property type="entry name" value="N-FATTY-ACYL-AMINO ACID SYNTHASE_HYDROLASE PM20D1"/>
    <property type="match status" value="1"/>
</dbReference>
<dbReference type="HOGENOM" id="CLU_021802_11_0_1"/>
<comment type="similarity">
    <text evidence="1">Belongs to the peptidase M20A family.</text>
</comment>
<name>M5BQN3_THACB</name>
<accession>M5BQN3</accession>
<evidence type="ECO:0000313" key="6">
    <source>
        <dbReference type="EMBL" id="CCO29461.1"/>
    </source>
</evidence>
<dbReference type="PANTHER" id="PTHR45962">
    <property type="entry name" value="N-FATTY-ACYL-AMINO ACID SYNTHASE/HYDROLASE PM20D1"/>
    <property type="match status" value="1"/>
</dbReference>
<dbReference type="CDD" id="cd05674">
    <property type="entry name" value="M20_yscS"/>
    <property type="match status" value="1"/>
</dbReference>
<dbReference type="InterPro" id="IPR036264">
    <property type="entry name" value="Bact_exopeptidase_dim_dom"/>
</dbReference>
<proteinExistence type="inferred from homology"/>
<keyword evidence="5" id="KW-0862">Zinc</keyword>
<keyword evidence="2" id="KW-0645">Protease</keyword>
<evidence type="ECO:0000256" key="1">
    <source>
        <dbReference type="ARBA" id="ARBA00006247"/>
    </source>
</evidence>
<keyword evidence="6" id="KW-0121">Carboxypeptidase</keyword>
<dbReference type="GO" id="GO:0046872">
    <property type="term" value="F:metal ion binding"/>
    <property type="evidence" value="ECO:0007669"/>
    <property type="project" value="UniProtKB-KW"/>
</dbReference>
<evidence type="ECO:0000256" key="3">
    <source>
        <dbReference type="ARBA" id="ARBA00022723"/>
    </source>
</evidence>
<dbReference type="MEROPS" id="M20.002"/>
<protein>
    <submittedName>
        <fullName evidence="6">Gly-Xaa carboxypeptidase</fullName>
        <ecNumber evidence="6">3.4.17.4</ecNumber>
    </submittedName>
</protein>
<evidence type="ECO:0000313" key="7">
    <source>
        <dbReference type="Proteomes" id="UP000012065"/>
    </source>
</evidence>
<dbReference type="PROSITE" id="PS00758">
    <property type="entry name" value="ARGE_DAPE_CPG2_1"/>
    <property type="match status" value="1"/>
</dbReference>
<dbReference type="SUPFAM" id="SSF55031">
    <property type="entry name" value="Bacterial exopeptidase dimerisation domain"/>
    <property type="match status" value="1"/>
</dbReference>
<dbReference type="Gene3D" id="3.30.70.360">
    <property type="match status" value="1"/>
</dbReference>
<dbReference type="FunFam" id="3.40.630.10:FF:000027">
    <property type="entry name" value="N-fatty-acyl-amino acid synthase/hydrolase PM20D1"/>
    <property type="match status" value="1"/>
</dbReference>
<dbReference type="Proteomes" id="UP000012065">
    <property type="component" value="Unassembled WGS sequence"/>
</dbReference>
<sequence>MSLPNEKRGLDIAPARRSGCKSHLSKLLAAGLIASAALYCCRDKIFDDVLGLFVREPDSKDYCKQVNPFDASNWTTAYDVDGFEAKAAELLGGAVRIPTESFDNMGNVGDDDHWVVFDKLHKYLEKQFPKTHKALKVEKVNTYGLLFTWKGSDSSLKPLLLMGHQDVVPVDPKTVDQWKQPPFSGYYDGTYVWGRGSGDDKSGLIGILATVESLLDRDFKPTRTLVLSFGYDEEVGGPRGAKPLAERILETYGKDGIAMIVDEGGSAVTDKGVAIARPAVGEKGYMDVTIEVRTPGGHSSVPPSHTSIGILSKVIVDFEDNPYQVKLHRSNPMYTLLQCEAAYAAPDAFVPRFRKAIQRSLISDKALEFVTEVMSADRIWRAFVGTTQAVDIINGGVKANALPEQAKALINHRIAIESSIVDVQKHIENKLAHWGKTYNLQHN</sequence>
<organism evidence="6 7">
    <name type="scientific">Thanatephorus cucumeris (strain AG1-IB / isolate 7/3/14)</name>
    <name type="common">Lettuce bottom rot fungus</name>
    <name type="synonym">Rhizoctonia solani</name>
    <dbReference type="NCBI Taxonomy" id="1108050"/>
    <lineage>
        <taxon>Eukaryota</taxon>
        <taxon>Fungi</taxon>
        <taxon>Dikarya</taxon>
        <taxon>Basidiomycota</taxon>
        <taxon>Agaricomycotina</taxon>
        <taxon>Agaricomycetes</taxon>
        <taxon>Cantharellales</taxon>
        <taxon>Ceratobasidiaceae</taxon>
        <taxon>Rhizoctonia</taxon>
        <taxon>Rhizoctonia solani AG-1</taxon>
    </lineage>
</organism>
<keyword evidence="3" id="KW-0479">Metal-binding</keyword>
<dbReference type="EMBL" id="CAOJ01004841">
    <property type="protein sequence ID" value="CCO29461.1"/>
    <property type="molecule type" value="Genomic_DNA"/>
</dbReference>
<dbReference type="AlphaFoldDB" id="M5BQN3"/>
<evidence type="ECO:0000256" key="5">
    <source>
        <dbReference type="ARBA" id="ARBA00022833"/>
    </source>
</evidence>
<evidence type="ECO:0000256" key="2">
    <source>
        <dbReference type="ARBA" id="ARBA00022670"/>
    </source>
</evidence>
<dbReference type="InterPro" id="IPR002933">
    <property type="entry name" value="Peptidase_M20"/>
</dbReference>
<dbReference type="GO" id="GO:0004181">
    <property type="term" value="F:metallocarboxypeptidase activity"/>
    <property type="evidence" value="ECO:0007669"/>
    <property type="project" value="UniProtKB-EC"/>
</dbReference>
<dbReference type="GO" id="GO:0051603">
    <property type="term" value="P:proteolysis involved in protein catabolic process"/>
    <property type="evidence" value="ECO:0007669"/>
    <property type="project" value="TreeGrafter"/>
</dbReference>
<reference evidence="6 7" key="1">
    <citation type="journal article" date="2013" name="J. Biotechnol.">
        <title>Establishment and interpretation of the genome sequence of the phytopathogenic fungus Rhizoctonia solani AG1-IB isolate 7/3/14.</title>
        <authorList>
            <person name="Wibberg D.W."/>
            <person name="Jelonek L.J."/>
            <person name="Rupp O.R."/>
            <person name="Hennig M.H."/>
            <person name="Eikmeyer F.E."/>
            <person name="Goesmann A.G."/>
            <person name="Hartmann A.H."/>
            <person name="Borriss R.B."/>
            <person name="Grosch R.G."/>
            <person name="Puehler A.P."/>
            <person name="Schlueter A.S."/>
        </authorList>
    </citation>
    <scope>NUCLEOTIDE SEQUENCE [LARGE SCALE GENOMIC DNA]</scope>
    <source>
        <strain evidence="7">AG1-IB / isolate 7/3/14</strain>
    </source>
</reference>
<gene>
    <name evidence="6" type="ORF">BN14_03474</name>
</gene>
<keyword evidence="4 6" id="KW-0378">Hydrolase</keyword>